<dbReference type="Gene3D" id="3.50.50.60">
    <property type="entry name" value="FAD/NAD(P)-binding domain"/>
    <property type="match status" value="2"/>
</dbReference>
<feature type="domain" description="FAD/NAD(P)-binding" evidence="5">
    <location>
        <begin position="4"/>
        <end position="300"/>
    </location>
</feature>
<dbReference type="EMBL" id="BAAAIH010000001">
    <property type="protein sequence ID" value="GAA1248687.1"/>
    <property type="molecule type" value="Genomic_DNA"/>
</dbReference>
<name>A0ABN1WFC9_9ACTN</name>
<dbReference type="InterPro" id="IPR023753">
    <property type="entry name" value="FAD/NAD-binding_dom"/>
</dbReference>
<feature type="domain" description="Reductase C-terminal" evidence="6">
    <location>
        <begin position="321"/>
        <end position="386"/>
    </location>
</feature>
<dbReference type="Proteomes" id="UP001500282">
    <property type="component" value="Unassembled WGS sequence"/>
</dbReference>
<sequence length="398" mass="41345">MIGSVVVVGASLAGVNTVRALRGHGFDGAITVIGAERHEPYDRPPLSKALLAGRAMAADLRLVGAKEDLGVRWILGRRAVELRPSDKAVRLDDGSVVSGEAVVVATGARARRIPLPSPDQGVHVLRSLDDARRLAADLRPGARLVVIGGGFIGCEVAATSRGLGLAVTIVEAAPLPLAGALGPEVAGRLLRLHRDRGVRVECGVEVAAIRGSDRPTGVVLEDGRELPADVVLLAVGAVPETGWLRRSGVALARDGGVVCDAYCRTTVPSVSAVGDVASAEHRFLGGPARVEHWSNAMEQAYVAAAALLGVPGGAVGDDPPYFWSDQYQHRLQLAGRPRPGDTLSIVDGELAGEWFAGTYSRTTPAGAVTTAVVALDRPRVFGRLRRGVGVPPAGRRAG</sequence>
<evidence type="ECO:0000256" key="2">
    <source>
        <dbReference type="ARBA" id="ARBA00022630"/>
    </source>
</evidence>
<proteinExistence type="predicted"/>
<dbReference type="SUPFAM" id="SSF55424">
    <property type="entry name" value="FAD/NAD-linked reductases, dimerisation (C-terminal) domain"/>
    <property type="match status" value="1"/>
</dbReference>
<accession>A0ABN1WFC9</accession>
<dbReference type="InterPro" id="IPR028202">
    <property type="entry name" value="Reductase_C"/>
</dbReference>
<dbReference type="InterPro" id="IPR036188">
    <property type="entry name" value="FAD/NAD-bd_sf"/>
</dbReference>
<evidence type="ECO:0000256" key="4">
    <source>
        <dbReference type="ARBA" id="ARBA00023002"/>
    </source>
</evidence>
<keyword evidence="2" id="KW-0285">Flavoprotein</keyword>
<keyword evidence="3" id="KW-0274">FAD</keyword>
<dbReference type="SUPFAM" id="SSF51905">
    <property type="entry name" value="FAD/NAD(P)-binding domain"/>
    <property type="match status" value="1"/>
</dbReference>
<dbReference type="InterPro" id="IPR050446">
    <property type="entry name" value="FAD-oxidoreductase/Apoptosis"/>
</dbReference>
<dbReference type="PRINTS" id="PR00411">
    <property type="entry name" value="PNDRDTASEI"/>
</dbReference>
<protein>
    <submittedName>
        <fullName evidence="7">FAD-dependent oxidoreductase</fullName>
    </submittedName>
</protein>
<dbReference type="PRINTS" id="PR00368">
    <property type="entry name" value="FADPNR"/>
</dbReference>
<evidence type="ECO:0000259" key="6">
    <source>
        <dbReference type="Pfam" id="PF14759"/>
    </source>
</evidence>
<evidence type="ECO:0000313" key="8">
    <source>
        <dbReference type="Proteomes" id="UP001500282"/>
    </source>
</evidence>
<evidence type="ECO:0000259" key="5">
    <source>
        <dbReference type="Pfam" id="PF07992"/>
    </source>
</evidence>
<evidence type="ECO:0000256" key="3">
    <source>
        <dbReference type="ARBA" id="ARBA00022827"/>
    </source>
</evidence>
<keyword evidence="4" id="KW-0560">Oxidoreductase</keyword>
<evidence type="ECO:0000313" key="7">
    <source>
        <dbReference type="EMBL" id="GAA1248687.1"/>
    </source>
</evidence>
<dbReference type="PANTHER" id="PTHR43557">
    <property type="entry name" value="APOPTOSIS-INDUCING FACTOR 1"/>
    <property type="match status" value="1"/>
</dbReference>
<reference evidence="7 8" key="1">
    <citation type="journal article" date="2019" name="Int. J. Syst. Evol. Microbiol.">
        <title>The Global Catalogue of Microorganisms (GCM) 10K type strain sequencing project: providing services to taxonomists for standard genome sequencing and annotation.</title>
        <authorList>
            <consortium name="The Broad Institute Genomics Platform"/>
            <consortium name="The Broad Institute Genome Sequencing Center for Infectious Disease"/>
            <person name="Wu L."/>
            <person name="Ma J."/>
        </authorList>
    </citation>
    <scope>NUCLEOTIDE SEQUENCE [LARGE SCALE GENOMIC DNA]</scope>
    <source>
        <strain evidence="7 8">JCM 11448</strain>
    </source>
</reference>
<organism evidence="7 8">
    <name type="scientific">Streptomyces javensis</name>
    <dbReference type="NCBI Taxonomy" id="114698"/>
    <lineage>
        <taxon>Bacteria</taxon>
        <taxon>Bacillati</taxon>
        <taxon>Actinomycetota</taxon>
        <taxon>Actinomycetes</taxon>
        <taxon>Kitasatosporales</taxon>
        <taxon>Streptomycetaceae</taxon>
        <taxon>Streptomyces</taxon>
        <taxon>Streptomyces violaceusniger group</taxon>
    </lineage>
</organism>
<dbReference type="Gene3D" id="3.30.390.30">
    <property type="match status" value="1"/>
</dbReference>
<dbReference type="Pfam" id="PF07992">
    <property type="entry name" value="Pyr_redox_2"/>
    <property type="match status" value="1"/>
</dbReference>
<dbReference type="Pfam" id="PF14759">
    <property type="entry name" value="Reductase_C"/>
    <property type="match status" value="1"/>
</dbReference>
<comment type="caution">
    <text evidence="7">The sequence shown here is derived from an EMBL/GenBank/DDBJ whole genome shotgun (WGS) entry which is preliminary data.</text>
</comment>
<evidence type="ECO:0000256" key="1">
    <source>
        <dbReference type="ARBA" id="ARBA00001974"/>
    </source>
</evidence>
<gene>
    <name evidence="7" type="ORF">GCM10009579_02890</name>
</gene>
<dbReference type="PANTHER" id="PTHR43557:SF2">
    <property type="entry name" value="RIESKE DOMAIN-CONTAINING PROTEIN-RELATED"/>
    <property type="match status" value="1"/>
</dbReference>
<comment type="cofactor">
    <cofactor evidence="1">
        <name>FAD</name>
        <dbReference type="ChEBI" id="CHEBI:57692"/>
    </cofactor>
</comment>
<keyword evidence="8" id="KW-1185">Reference proteome</keyword>
<dbReference type="InterPro" id="IPR016156">
    <property type="entry name" value="FAD/NAD-linked_Rdtase_dimer_sf"/>
</dbReference>